<name>I3VIQ1_9BACT</name>
<reference evidence="1" key="1">
    <citation type="submission" date="2012-04" db="EMBL/GenBank/DDBJ databases">
        <title>Characterization of mineral phosphate solubilization trait from soil metagenome.</title>
        <authorList>
            <person name="Chhabra S."/>
            <person name="Brazil D."/>
            <person name="Morrissey J."/>
            <person name="Burke J."/>
            <person name="O'Gara F."/>
            <person name="Dowling D."/>
        </authorList>
    </citation>
    <scope>NUCLEOTIDE SEQUENCE</scope>
</reference>
<accession>I3VIQ1</accession>
<proteinExistence type="predicted"/>
<sequence>MDEFAITTAMTRSHARASRGERAVVTEPCNYGRSISVISALSLDGVLAPRMSEGAVNGEVCEL</sequence>
<dbReference type="EMBL" id="JQ970528">
    <property type="protein sequence ID" value="AFK79257.1"/>
    <property type="molecule type" value="Genomic_DNA"/>
</dbReference>
<organism evidence="1">
    <name type="scientific">uncultured bacterium F41-01</name>
    <dbReference type="NCBI Taxonomy" id="1191437"/>
    <lineage>
        <taxon>Bacteria</taxon>
        <taxon>environmental samples</taxon>
    </lineage>
</organism>
<evidence type="ECO:0000313" key="1">
    <source>
        <dbReference type="EMBL" id="AFK79257.1"/>
    </source>
</evidence>
<dbReference type="AlphaFoldDB" id="I3VIQ1"/>
<protein>
    <submittedName>
        <fullName evidence="1">Uncharacterized protein</fullName>
    </submittedName>
</protein>